<keyword evidence="2" id="KW-0812">Transmembrane</keyword>
<dbReference type="Proteomes" id="UP000268623">
    <property type="component" value="Unassembled WGS sequence"/>
</dbReference>
<accession>A0A3M9XMI3</accession>
<evidence type="ECO:0000256" key="1">
    <source>
        <dbReference type="SAM" id="MobiDB-lite"/>
    </source>
</evidence>
<keyword evidence="2" id="KW-0472">Membrane</keyword>
<evidence type="ECO:0000256" key="2">
    <source>
        <dbReference type="SAM" id="Phobius"/>
    </source>
</evidence>
<comment type="caution">
    <text evidence="3">The sequence shown here is derived from an EMBL/GenBank/DDBJ whole genome shotgun (WGS) entry which is preliminary data.</text>
</comment>
<dbReference type="AlphaFoldDB" id="A0A3M9XMI3"/>
<name>A0A3M9XMI3_9HYPH</name>
<dbReference type="OrthoDB" id="8456066at2"/>
<feature type="region of interest" description="Disordered" evidence="1">
    <location>
        <begin position="76"/>
        <end position="104"/>
    </location>
</feature>
<feature type="transmembrane region" description="Helical" evidence="2">
    <location>
        <begin position="41"/>
        <end position="66"/>
    </location>
</feature>
<proteinExistence type="predicted"/>
<reference evidence="3 4" key="1">
    <citation type="submission" date="2018-08" db="EMBL/GenBank/DDBJ databases">
        <title>Genome sequence of Methylocystis hirsuta CSC1, a methanotroph able to accumulate PHAs.</title>
        <authorList>
            <person name="Bordel S."/>
            <person name="Rodriguez E."/>
            <person name="Gancedo J."/>
            <person name="Munoz R."/>
        </authorList>
    </citation>
    <scope>NUCLEOTIDE SEQUENCE [LARGE SCALE GENOMIC DNA]</scope>
    <source>
        <strain evidence="3 4">CSC1</strain>
    </source>
</reference>
<evidence type="ECO:0000313" key="4">
    <source>
        <dbReference type="Proteomes" id="UP000268623"/>
    </source>
</evidence>
<sequence>MTEADGTSGKRGVKPPPIISNAPKGFAGAPPGSTEEEQRRALYRACLALGVPLAVAFVLLVVIQWIEHARCAPEGAMNSTSETACSSDSSGSSSHGGGGGGGDGSARFGGFGGFGAGHGGGG</sequence>
<evidence type="ECO:0000313" key="3">
    <source>
        <dbReference type="EMBL" id="RNJ49045.1"/>
    </source>
</evidence>
<protein>
    <submittedName>
        <fullName evidence="3">Uncharacterized protein</fullName>
    </submittedName>
</protein>
<keyword evidence="2" id="KW-1133">Transmembrane helix</keyword>
<keyword evidence="4" id="KW-1185">Reference proteome</keyword>
<gene>
    <name evidence="3" type="ORF">D1O30_04905</name>
</gene>
<dbReference type="RefSeq" id="WP_123175030.1">
    <property type="nucleotide sequence ID" value="NZ_QWDD01000001.1"/>
</dbReference>
<feature type="compositionally biased region" description="Gly residues" evidence="1">
    <location>
        <begin position="94"/>
        <end position="104"/>
    </location>
</feature>
<feature type="region of interest" description="Disordered" evidence="1">
    <location>
        <begin position="1"/>
        <end position="37"/>
    </location>
</feature>
<organism evidence="3 4">
    <name type="scientific">Methylocystis hirsuta</name>
    <dbReference type="NCBI Taxonomy" id="369798"/>
    <lineage>
        <taxon>Bacteria</taxon>
        <taxon>Pseudomonadati</taxon>
        <taxon>Pseudomonadota</taxon>
        <taxon>Alphaproteobacteria</taxon>
        <taxon>Hyphomicrobiales</taxon>
        <taxon>Methylocystaceae</taxon>
        <taxon>Methylocystis</taxon>
    </lineage>
</organism>
<dbReference type="EMBL" id="QWDD01000001">
    <property type="protein sequence ID" value="RNJ49045.1"/>
    <property type="molecule type" value="Genomic_DNA"/>
</dbReference>